<dbReference type="PANTHER" id="PTHR44743">
    <property type="entry name" value="PUTATIVE, EXPRESSED-RELATED"/>
    <property type="match status" value="1"/>
</dbReference>
<dbReference type="InterPro" id="IPR018253">
    <property type="entry name" value="DnaJ_domain_CS"/>
</dbReference>
<evidence type="ECO:0000313" key="2">
    <source>
        <dbReference type="EMBL" id="KAK1299235.1"/>
    </source>
</evidence>
<proteinExistence type="predicted"/>
<dbReference type="PROSITE" id="PS50076">
    <property type="entry name" value="DNAJ_2"/>
    <property type="match status" value="1"/>
</dbReference>
<dbReference type="Pfam" id="PF00226">
    <property type="entry name" value="DnaJ"/>
    <property type="match status" value="1"/>
</dbReference>
<comment type="caution">
    <text evidence="2">The sequence shown here is derived from an EMBL/GenBank/DDBJ whole genome shotgun (WGS) entry which is preliminary data.</text>
</comment>
<dbReference type="Gene3D" id="1.10.287.110">
    <property type="entry name" value="DnaJ domain"/>
    <property type="match status" value="1"/>
</dbReference>
<protein>
    <recommendedName>
        <fullName evidence="1">J domain-containing protein</fullName>
    </recommendedName>
</protein>
<feature type="domain" description="J" evidence="1">
    <location>
        <begin position="15"/>
        <end position="87"/>
    </location>
</feature>
<dbReference type="InterPro" id="IPR001623">
    <property type="entry name" value="DnaJ_domain"/>
</dbReference>
<accession>A0AAV9DE67</accession>
<dbReference type="CDD" id="cd06257">
    <property type="entry name" value="DnaJ"/>
    <property type="match status" value="1"/>
</dbReference>
<reference evidence="2" key="2">
    <citation type="submission" date="2023-06" db="EMBL/GenBank/DDBJ databases">
        <authorList>
            <person name="Ma L."/>
            <person name="Liu K.-W."/>
            <person name="Li Z."/>
            <person name="Hsiao Y.-Y."/>
            <person name="Qi Y."/>
            <person name="Fu T."/>
            <person name="Tang G."/>
            <person name="Zhang D."/>
            <person name="Sun W.-H."/>
            <person name="Liu D.-K."/>
            <person name="Li Y."/>
            <person name="Chen G.-Z."/>
            <person name="Liu X.-D."/>
            <person name="Liao X.-Y."/>
            <person name="Jiang Y.-T."/>
            <person name="Yu X."/>
            <person name="Hao Y."/>
            <person name="Huang J."/>
            <person name="Zhao X.-W."/>
            <person name="Ke S."/>
            <person name="Chen Y.-Y."/>
            <person name="Wu W.-L."/>
            <person name="Hsu J.-L."/>
            <person name="Lin Y.-F."/>
            <person name="Huang M.-D."/>
            <person name="Li C.-Y."/>
            <person name="Huang L."/>
            <person name="Wang Z.-W."/>
            <person name="Zhao X."/>
            <person name="Zhong W.-Y."/>
            <person name="Peng D.-H."/>
            <person name="Ahmad S."/>
            <person name="Lan S."/>
            <person name="Zhang J.-S."/>
            <person name="Tsai W.-C."/>
            <person name="Van De Peer Y."/>
            <person name="Liu Z.-J."/>
        </authorList>
    </citation>
    <scope>NUCLEOTIDE SEQUENCE</scope>
    <source>
        <strain evidence="2">CP</strain>
        <tissue evidence="2">Leaves</tissue>
    </source>
</reference>
<dbReference type="PRINTS" id="PR00625">
    <property type="entry name" value="JDOMAIN"/>
</dbReference>
<dbReference type="SMART" id="SM00271">
    <property type="entry name" value="DnaJ"/>
    <property type="match status" value="1"/>
</dbReference>
<evidence type="ECO:0000259" key="1">
    <source>
        <dbReference type="PROSITE" id="PS50076"/>
    </source>
</evidence>
<dbReference type="Proteomes" id="UP001180020">
    <property type="component" value="Unassembled WGS sequence"/>
</dbReference>
<dbReference type="EMBL" id="JAUJYO010000014">
    <property type="protein sequence ID" value="KAK1299235.1"/>
    <property type="molecule type" value="Genomic_DNA"/>
</dbReference>
<name>A0AAV9DE67_ACOCL</name>
<dbReference type="InterPro" id="IPR036869">
    <property type="entry name" value="J_dom_sf"/>
</dbReference>
<dbReference type="PROSITE" id="PS00636">
    <property type="entry name" value="DNAJ_1"/>
    <property type="match status" value="1"/>
</dbReference>
<dbReference type="GO" id="GO:0005783">
    <property type="term" value="C:endoplasmic reticulum"/>
    <property type="evidence" value="ECO:0007669"/>
    <property type="project" value="UniProtKB-ARBA"/>
</dbReference>
<organism evidence="2 3">
    <name type="scientific">Acorus calamus</name>
    <name type="common">Sweet flag</name>
    <dbReference type="NCBI Taxonomy" id="4465"/>
    <lineage>
        <taxon>Eukaryota</taxon>
        <taxon>Viridiplantae</taxon>
        <taxon>Streptophyta</taxon>
        <taxon>Embryophyta</taxon>
        <taxon>Tracheophyta</taxon>
        <taxon>Spermatophyta</taxon>
        <taxon>Magnoliopsida</taxon>
        <taxon>Liliopsida</taxon>
        <taxon>Acoraceae</taxon>
        <taxon>Acorus</taxon>
    </lineage>
</organism>
<dbReference type="SUPFAM" id="SSF46565">
    <property type="entry name" value="Chaperone J-domain"/>
    <property type="match status" value="1"/>
</dbReference>
<keyword evidence="3" id="KW-1185">Reference proteome</keyword>
<dbReference type="AlphaFoldDB" id="A0AAV9DE67"/>
<gene>
    <name evidence="2" type="ORF">QJS10_CPB14g00252</name>
</gene>
<dbReference type="PANTHER" id="PTHR44743:SF10">
    <property type="entry name" value="J DOMAIN-CONTAINING PROTEIN"/>
    <property type="match status" value="1"/>
</dbReference>
<evidence type="ECO:0000313" key="3">
    <source>
        <dbReference type="Proteomes" id="UP001180020"/>
    </source>
</evidence>
<reference evidence="2" key="1">
    <citation type="journal article" date="2023" name="Nat. Commun.">
        <title>Diploid and tetraploid genomes of Acorus and the evolution of monocots.</title>
        <authorList>
            <person name="Ma L."/>
            <person name="Liu K.W."/>
            <person name="Li Z."/>
            <person name="Hsiao Y.Y."/>
            <person name="Qi Y."/>
            <person name="Fu T."/>
            <person name="Tang G.D."/>
            <person name="Zhang D."/>
            <person name="Sun W.H."/>
            <person name="Liu D.K."/>
            <person name="Li Y."/>
            <person name="Chen G.Z."/>
            <person name="Liu X.D."/>
            <person name="Liao X.Y."/>
            <person name="Jiang Y.T."/>
            <person name="Yu X."/>
            <person name="Hao Y."/>
            <person name="Huang J."/>
            <person name="Zhao X.W."/>
            <person name="Ke S."/>
            <person name="Chen Y.Y."/>
            <person name="Wu W.L."/>
            <person name="Hsu J.L."/>
            <person name="Lin Y.F."/>
            <person name="Huang M.D."/>
            <person name="Li C.Y."/>
            <person name="Huang L."/>
            <person name="Wang Z.W."/>
            <person name="Zhao X."/>
            <person name="Zhong W.Y."/>
            <person name="Peng D.H."/>
            <person name="Ahmad S."/>
            <person name="Lan S."/>
            <person name="Zhang J.S."/>
            <person name="Tsai W.C."/>
            <person name="Van de Peer Y."/>
            <person name="Liu Z.J."/>
        </authorList>
    </citation>
    <scope>NUCLEOTIDE SEQUENCE</scope>
    <source>
        <strain evidence="2">CP</strain>
    </source>
</reference>
<sequence>MVSIEMERTNQRSGCYYAVLGVDRCASAAQVRAAYRKLAMTWHPDRWARGAADSSRAEEAKRRFQQIQEAYDVLSDHRKRSLYDAGLYDPLDEAEDIDGFSGFVEEMMSLMEDVRREDKSSYSLEELQRMFVEMAHGFNES</sequence>